<feature type="domain" description="VWFC" evidence="6">
    <location>
        <begin position="75"/>
        <end position="139"/>
    </location>
</feature>
<dbReference type="PROSITE" id="PS01225">
    <property type="entry name" value="CTCK_2"/>
    <property type="match status" value="1"/>
</dbReference>
<dbReference type="GO" id="GO:0045597">
    <property type="term" value="P:positive regulation of cell differentiation"/>
    <property type="evidence" value="ECO:0007669"/>
    <property type="project" value="TreeGrafter"/>
</dbReference>
<dbReference type="GO" id="GO:0007155">
    <property type="term" value="P:cell adhesion"/>
    <property type="evidence" value="ECO:0007669"/>
    <property type="project" value="TreeGrafter"/>
</dbReference>
<dbReference type="Proteomes" id="UP001148018">
    <property type="component" value="Unassembled WGS sequence"/>
</dbReference>
<dbReference type="InterPro" id="IPR050941">
    <property type="entry name" value="CCN"/>
</dbReference>
<keyword evidence="1 4" id="KW-0732">Signal</keyword>
<accession>A0A9Q0DET3</accession>
<dbReference type="AlphaFoldDB" id="A0A9Q0DET3"/>
<comment type="caution">
    <text evidence="7">The sequence shown here is derived from an EMBL/GenBank/DDBJ whole genome shotgun (WGS) entry which is preliminary data.</text>
</comment>
<dbReference type="GO" id="GO:0008201">
    <property type="term" value="F:heparin binding"/>
    <property type="evidence" value="ECO:0007669"/>
    <property type="project" value="TreeGrafter"/>
</dbReference>
<dbReference type="OrthoDB" id="365605at2759"/>
<evidence type="ECO:0000256" key="3">
    <source>
        <dbReference type="PROSITE-ProRule" id="PRU00039"/>
    </source>
</evidence>
<evidence type="ECO:0008006" key="9">
    <source>
        <dbReference type="Google" id="ProtNLM"/>
    </source>
</evidence>
<evidence type="ECO:0000256" key="4">
    <source>
        <dbReference type="SAM" id="SignalP"/>
    </source>
</evidence>
<dbReference type="GO" id="GO:0005615">
    <property type="term" value="C:extracellular space"/>
    <property type="evidence" value="ECO:0007669"/>
    <property type="project" value="TreeGrafter"/>
</dbReference>
<comment type="caution">
    <text evidence="3">Lacks conserved residue(s) required for the propagation of feature annotation.</text>
</comment>
<feature type="signal peptide" evidence="4">
    <location>
        <begin position="1"/>
        <end position="25"/>
    </location>
</feature>
<protein>
    <recommendedName>
        <fullName evidence="9">Connective tissue growth factor</fullName>
    </recommendedName>
</protein>
<reference evidence="7" key="1">
    <citation type="submission" date="2022-07" db="EMBL/GenBank/DDBJ databases">
        <title>Chromosome-level genome of Muraenolepis orangiensis.</title>
        <authorList>
            <person name="Kim J."/>
        </authorList>
    </citation>
    <scope>NUCLEOTIDE SEQUENCE</scope>
    <source>
        <strain evidence="7">KU_S4_2022</strain>
        <tissue evidence="7">Muscle</tissue>
    </source>
</reference>
<dbReference type="PROSITE" id="PS01185">
    <property type="entry name" value="CTCK_1"/>
    <property type="match status" value="1"/>
</dbReference>
<evidence type="ECO:0000256" key="1">
    <source>
        <dbReference type="ARBA" id="ARBA00022729"/>
    </source>
</evidence>
<sequence>MDRFLCDNVIALALLLCVCTQDGICSKCCFMWARQLGERCTETLPCDTRRGLQCDYSASFPGDPGECVSQQDLGCEVDGVSYRDGQAFQPSCHTYCRCQAGGVSCVPACPLVARLPAPDCPHPRLLLLPGKCCKEWVCENLDNTVIQDALTAWTPYGLWPDTRTPGTVGNRLTLTNRLTLPAVTCVEQSTRWSSCSQTCGAGVSTRVSNQNPACRMEMQTRLCKIRPCQAVQAARSWTHGQWGRCQASFLSPGVVRLVHQGCYSTRRHRMRYCGQCTDSRCCAPHLTHTAHVSFRCLGGRMLPRRVMVIDSCACHHHCPRV</sequence>
<dbReference type="InterPro" id="IPR006207">
    <property type="entry name" value="Cys_knot_C"/>
</dbReference>
<evidence type="ECO:0000259" key="6">
    <source>
        <dbReference type="PROSITE" id="PS50184"/>
    </source>
</evidence>
<feature type="chain" id="PRO_5040288705" description="Connective tissue growth factor" evidence="4">
    <location>
        <begin position="26"/>
        <end position="321"/>
    </location>
</feature>
<dbReference type="GO" id="GO:0031012">
    <property type="term" value="C:extracellular matrix"/>
    <property type="evidence" value="ECO:0007669"/>
    <property type="project" value="TreeGrafter"/>
</dbReference>
<dbReference type="InterPro" id="IPR036383">
    <property type="entry name" value="TSP1_rpt_sf"/>
</dbReference>
<dbReference type="PANTHER" id="PTHR11348:SF22">
    <property type="entry name" value="CCN FAMILY MEMBER 5"/>
    <property type="match status" value="1"/>
</dbReference>
<gene>
    <name evidence="7" type="ORF">NHX12_012663</name>
</gene>
<dbReference type="Pfam" id="PF19035">
    <property type="entry name" value="TSP1_CCN"/>
    <property type="match status" value="1"/>
</dbReference>
<dbReference type="SUPFAM" id="SSF57603">
    <property type="entry name" value="FnI-like domain"/>
    <property type="match status" value="1"/>
</dbReference>
<proteinExistence type="predicted"/>
<name>A0A9Q0DET3_9TELE</name>
<dbReference type="SMART" id="SM00041">
    <property type="entry name" value="CT"/>
    <property type="match status" value="1"/>
</dbReference>
<dbReference type="InterPro" id="IPR001007">
    <property type="entry name" value="VWF_dom"/>
</dbReference>
<dbReference type="Pfam" id="PF00093">
    <property type="entry name" value="VWC"/>
    <property type="match status" value="1"/>
</dbReference>
<dbReference type="SMART" id="SM00214">
    <property type="entry name" value="VWC"/>
    <property type="match status" value="1"/>
</dbReference>
<organism evidence="7 8">
    <name type="scientific">Muraenolepis orangiensis</name>
    <name type="common">Patagonian moray cod</name>
    <dbReference type="NCBI Taxonomy" id="630683"/>
    <lineage>
        <taxon>Eukaryota</taxon>
        <taxon>Metazoa</taxon>
        <taxon>Chordata</taxon>
        <taxon>Craniata</taxon>
        <taxon>Vertebrata</taxon>
        <taxon>Euteleostomi</taxon>
        <taxon>Actinopterygii</taxon>
        <taxon>Neopterygii</taxon>
        <taxon>Teleostei</taxon>
        <taxon>Neoteleostei</taxon>
        <taxon>Acanthomorphata</taxon>
        <taxon>Zeiogadaria</taxon>
        <taxon>Gadariae</taxon>
        <taxon>Gadiformes</taxon>
        <taxon>Muraenolepidoidei</taxon>
        <taxon>Muraenolepididae</taxon>
        <taxon>Muraenolepis</taxon>
    </lineage>
</organism>
<dbReference type="InterPro" id="IPR000884">
    <property type="entry name" value="TSP1_rpt"/>
</dbReference>
<keyword evidence="8" id="KW-1185">Reference proteome</keyword>
<feature type="domain" description="CTCK" evidence="5">
    <location>
        <begin position="245"/>
        <end position="319"/>
    </location>
</feature>
<evidence type="ECO:0000313" key="8">
    <source>
        <dbReference type="Proteomes" id="UP001148018"/>
    </source>
</evidence>
<dbReference type="PANTHER" id="PTHR11348">
    <property type="entry name" value="CONNECTIVE TISSUE GROWTH FACTOR-RELATED"/>
    <property type="match status" value="1"/>
</dbReference>
<evidence type="ECO:0000313" key="7">
    <source>
        <dbReference type="EMBL" id="KAJ3586263.1"/>
    </source>
</evidence>
<dbReference type="GO" id="GO:0005178">
    <property type="term" value="F:integrin binding"/>
    <property type="evidence" value="ECO:0007669"/>
    <property type="project" value="TreeGrafter"/>
</dbReference>
<evidence type="ECO:0000259" key="5">
    <source>
        <dbReference type="PROSITE" id="PS01225"/>
    </source>
</evidence>
<dbReference type="InterPro" id="IPR043973">
    <property type="entry name" value="TSP1_CCN"/>
</dbReference>
<evidence type="ECO:0000256" key="2">
    <source>
        <dbReference type="ARBA" id="ARBA00023157"/>
    </source>
</evidence>
<dbReference type="PROSITE" id="PS50092">
    <property type="entry name" value="TSP1"/>
    <property type="match status" value="1"/>
</dbReference>
<keyword evidence="2" id="KW-1015">Disulfide bond</keyword>
<dbReference type="Gene3D" id="2.20.100.10">
    <property type="entry name" value="Thrombospondin type-1 (TSP1) repeat"/>
    <property type="match status" value="1"/>
</dbReference>
<dbReference type="GO" id="GO:0007165">
    <property type="term" value="P:signal transduction"/>
    <property type="evidence" value="ECO:0007669"/>
    <property type="project" value="InterPro"/>
</dbReference>
<dbReference type="PROSITE" id="PS01208">
    <property type="entry name" value="VWFC_1"/>
    <property type="match status" value="1"/>
</dbReference>
<dbReference type="PROSITE" id="PS50184">
    <property type="entry name" value="VWFC_2"/>
    <property type="match status" value="1"/>
</dbReference>
<dbReference type="EMBL" id="JANIIK010000117">
    <property type="protein sequence ID" value="KAJ3586263.1"/>
    <property type="molecule type" value="Genomic_DNA"/>
</dbReference>